<gene>
    <name evidence="1" type="ORF">RGD00_19980</name>
</gene>
<reference evidence="1 2" key="1">
    <citation type="submission" date="2023-09" db="EMBL/GenBank/DDBJ databases">
        <title>Xinfangfangia sedmenti sp. nov., isolated the sedment.</title>
        <authorList>
            <person name="Xu L."/>
        </authorList>
    </citation>
    <scope>NUCLEOTIDE SEQUENCE [LARGE SCALE GENOMIC DNA]</scope>
    <source>
        <strain evidence="1 2">LG-4</strain>
    </source>
</reference>
<evidence type="ECO:0000313" key="1">
    <source>
        <dbReference type="EMBL" id="MDR5654896.1"/>
    </source>
</evidence>
<dbReference type="Proteomes" id="UP001247754">
    <property type="component" value="Unassembled WGS sequence"/>
</dbReference>
<comment type="caution">
    <text evidence="1">The sequence shown here is derived from an EMBL/GenBank/DDBJ whole genome shotgun (WGS) entry which is preliminary data.</text>
</comment>
<keyword evidence="2" id="KW-1185">Reference proteome</keyword>
<evidence type="ECO:0000313" key="2">
    <source>
        <dbReference type="Proteomes" id="UP001247754"/>
    </source>
</evidence>
<sequence>MTNHPAPDPFAFDPARVVSGLVSWIHNRKLMVSMSYRMPDGRYFIHECEPMNAAMEHTAHLMRCNFDAKVAGLSAHQRMAWAAAAQAERVAP</sequence>
<dbReference type="RefSeq" id="WP_310459039.1">
    <property type="nucleotide sequence ID" value="NZ_JAVKPH010000037.1"/>
</dbReference>
<organism evidence="1 2">
    <name type="scientific">Ruixingdingia sedimenti</name>
    <dbReference type="NCBI Taxonomy" id="3073604"/>
    <lineage>
        <taxon>Bacteria</taxon>
        <taxon>Pseudomonadati</taxon>
        <taxon>Pseudomonadota</taxon>
        <taxon>Alphaproteobacteria</taxon>
        <taxon>Rhodobacterales</taxon>
        <taxon>Paracoccaceae</taxon>
        <taxon>Ruixingdingia</taxon>
    </lineage>
</organism>
<accession>A0ABU1FDF7</accession>
<protein>
    <submittedName>
        <fullName evidence="1">Uncharacterized protein</fullName>
    </submittedName>
</protein>
<proteinExistence type="predicted"/>
<dbReference type="EMBL" id="JAVKPH010000037">
    <property type="protein sequence ID" value="MDR5654896.1"/>
    <property type="molecule type" value="Genomic_DNA"/>
</dbReference>
<name>A0ABU1FDF7_9RHOB</name>